<accession>A0ABR3FAK3</accession>
<organism evidence="2 3">
    <name type="scientific">Marasmius crinis-equi</name>
    <dbReference type="NCBI Taxonomy" id="585013"/>
    <lineage>
        <taxon>Eukaryota</taxon>
        <taxon>Fungi</taxon>
        <taxon>Dikarya</taxon>
        <taxon>Basidiomycota</taxon>
        <taxon>Agaricomycotina</taxon>
        <taxon>Agaricomycetes</taxon>
        <taxon>Agaricomycetidae</taxon>
        <taxon>Agaricales</taxon>
        <taxon>Marasmiineae</taxon>
        <taxon>Marasmiaceae</taxon>
        <taxon>Marasmius</taxon>
    </lineage>
</organism>
<feature type="compositionally biased region" description="Basic and acidic residues" evidence="1">
    <location>
        <begin position="594"/>
        <end position="616"/>
    </location>
</feature>
<keyword evidence="3" id="KW-1185">Reference proteome</keyword>
<name>A0ABR3FAK3_9AGAR</name>
<feature type="compositionally biased region" description="Low complexity" evidence="1">
    <location>
        <begin position="126"/>
        <end position="152"/>
    </location>
</feature>
<feature type="compositionally biased region" description="Polar residues" evidence="1">
    <location>
        <begin position="43"/>
        <end position="52"/>
    </location>
</feature>
<feature type="compositionally biased region" description="Low complexity" evidence="1">
    <location>
        <begin position="658"/>
        <end position="677"/>
    </location>
</feature>
<evidence type="ECO:0000256" key="1">
    <source>
        <dbReference type="SAM" id="MobiDB-lite"/>
    </source>
</evidence>
<comment type="caution">
    <text evidence="2">The sequence shown here is derived from an EMBL/GenBank/DDBJ whole genome shotgun (WGS) entry which is preliminary data.</text>
</comment>
<feature type="region of interest" description="Disordered" evidence="1">
    <location>
        <begin position="1"/>
        <end position="190"/>
    </location>
</feature>
<feature type="region of interest" description="Disordered" evidence="1">
    <location>
        <begin position="742"/>
        <end position="769"/>
    </location>
</feature>
<feature type="compositionally biased region" description="Basic residues" evidence="1">
    <location>
        <begin position="73"/>
        <end position="84"/>
    </location>
</feature>
<proteinExistence type="predicted"/>
<feature type="region of interest" description="Disordered" evidence="1">
    <location>
        <begin position="398"/>
        <end position="540"/>
    </location>
</feature>
<protein>
    <submittedName>
        <fullName evidence="2">Uncharacterized protein</fullName>
    </submittedName>
</protein>
<feature type="compositionally biased region" description="Acidic residues" evidence="1">
    <location>
        <begin position="581"/>
        <end position="592"/>
    </location>
</feature>
<feature type="compositionally biased region" description="Polar residues" evidence="1">
    <location>
        <begin position="501"/>
        <end position="515"/>
    </location>
</feature>
<feature type="region of interest" description="Disordered" evidence="1">
    <location>
        <begin position="323"/>
        <end position="347"/>
    </location>
</feature>
<evidence type="ECO:0000313" key="3">
    <source>
        <dbReference type="Proteomes" id="UP001465976"/>
    </source>
</evidence>
<feature type="compositionally biased region" description="Pro residues" evidence="1">
    <location>
        <begin position="56"/>
        <end position="69"/>
    </location>
</feature>
<reference evidence="2 3" key="1">
    <citation type="submission" date="2024-02" db="EMBL/GenBank/DDBJ databases">
        <title>A draft genome for the cacao thread blight pathogen Marasmius crinis-equi.</title>
        <authorList>
            <person name="Cohen S.P."/>
            <person name="Baruah I.K."/>
            <person name="Amoako-Attah I."/>
            <person name="Bukari Y."/>
            <person name="Meinhardt L.W."/>
            <person name="Bailey B.A."/>
        </authorList>
    </citation>
    <scope>NUCLEOTIDE SEQUENCE [LARGE SCALE GENOMIC DNA]</scope>
    <source>
        <strain evidence="2 3">GH-76</strain>
    </source>
</reference>
<dbReference type="Proteomes" id="UP001465976">
    <property type="component" value="Unassembled WGS sequence"/>
</dbReference>
<feature type="compositionally biased region" description="Low complexity" evidence="1">
    <location>
        <begin position="1"/>
        <end position="12"/>
    </location>
</feature>
<feature type="region of interest" description="Disordered" evidence="1">
    <location>
        <begin position="553"/>
        <end position="699"/>
    </location>
</feature>
<gene>
    <name evidence="2" type="ORF">V5O48_009683</name>
</gene>
<feature type="compositionally biased region" description="Low complexity" evidence="1">
    <location>
        <begin position="325"/>
        <end position="337"/>
    </location>
</feature>
<feature type="compositionally biased region" description="Polar residues" evidence="1">
    <location>
        <begin position="476"/>
        <end position="493"/>
    </location>
</feature>
<dbReference type="EMBL" id="JBAHYK010000648">
    <property type="protein sequence ID" value="KAL0572281.1"/>
    <property type="molecule type" value="Genomic_DNA"/>
</dbReference>
<sequence>MPMMSPPLSSSSPAPPRRRLSSRRGSVSAFDPYAKHAEMNYNPERSSFSTLTIVRVPPPQPAEPLPLHEPPTQRRHHSHNHNHNRTGSGGRGGPPAPSNSGSGRLSFAFSTFAPPGGQGSGRGERASSPSSSPTTSPRLRPSSPHRLSSSGSTAGKPRLTPDQLYEVAQRARRPSQHNSPGQNVHEHNATFTPLPPAVYLPFVDRPSEVAALISSTPTKKLFALLSQTFPKQPSDSGVIPASPSCTSLDDIPSDPTKWSYTHLITFATKATRSVAADALFVALLRKCILTRSELIWERVKGALGVPPELDMDLDVDFDVDEGGDVFDSSSSEGGAASDMEDEGMKAKGHWDGWDAMVVESPSVEKDLGSVIIEKEKEQEEQFKAKVDAALTAPHRVKALASERSDTTGSGQTTISPTPRPRSSPPNKQRTLLPSDPVAEDESITIPKIVTESPTPHPSKDTFEPDQTSIPRRKSANKPTRSPSLSSWLGSTVASEPEPEPTWSQSTSGDFGSNTVDFGLNPSPDGDELGGGSPLLQPSTSVDVLSIEPVVSSPSMAMLSPGANPPPLSLEGGGEGGLGDIMEGEEEEDEAAGDSEAKEKEKEKEKEREKKAMRIEGLRFALSPIMSPPASPAIGSPTQSFWSGHGSREGSATSSPVLSKRPLSWGSSSSRRSSFGAGSPAGLTRTGSSGSLTGMAMQLTGGSFKGEGVGGYGYDPVGDRVPGNPLFPSNFARLATGPTLAANNPSLRSKAMPPAPRFSRPLLGIGSRRGSNTSMSDYAVTLASESVGSGAHQN</sequence>
<evidence type="ECO:0000313" key="2">
    <source>
        <dbReference type="EMBL" id="KAL0572281.1"/>
    </source>
</evidence>